<evidence type="ECO:0000259" key="2">
    <source>
        <dbReference type="Pfam" id="PF24360"/>
    </source>
</evidence>
<proteinExistence type="predicted"/>
<dbReference type="WBParaSite" id="Pan_g2317.t1">
    <property type="protein sequence ID" value="Pan_g2317.t1"/>
    <property type="gene ID" value="Pan_g2317"/>
</dbReference>
<evidence type="ECO:0000256" key="1">
    <source>
        <dbReference type="SAM" id="MobiDB-lite"/>
    </source>
</evidence>
<dbReference type="Proteomes" id="UP000492821">
    <property type="component" value="Unassembled WGS sequence"/>
</dbReference>
<protein>
    <submittedName>
        <fullName evidence="4">HTH La-type RNA-binding domain-containing protein</fullName>
    </submittedName>
</protein>
<sequence length="505" mass="57776">MRSVPYVIPASYHFQIASFTQAFRRSSAMSLDYPEPSVDEVINCLDFIWLTVASTAKTQEPTGIKSFYESLTGKTLEPIFGGLGFTCLDDFLSSELLADLMSTVYEKTKWDDFAKKKYIAKSFEDCKHITKMMTEKEIAEQNRESMRKQNRAAKFATEEFQLKSLEFRETLIRLVHILERENEHTGNSEVSWQSIQTAWENRFNEKLNRARLRDAFPSGSPQEIIQRSMRDEFHFRQGESGMFWVRLKKPMDEIIKGYNEVKAIKLQTTEEIVKAPTFRNDRCQFIDFDRDRKNMSLKPEGAIETVSAAPKPADAPVPLMKAQVPPPTRFSNYNRSKSAVRVTFSNDTPAARPPYAREYTSKPPPFKNNSAIKPSAPQPPMPRTHSQPRRNFDQNRPDAGKPPSRNSQRPPNRRSNRPNHRGGPGASSMNTILDAADKQIAEKAKESWTFGSLRKDISRSMESVLGNPPKIDNFEPVKPRLETRISARDAPSHFVKRLNRSFLDG</sequence>
<accession>A0A7E4ZX97</accession>
<keyword evidence="3" id="KW-1185">Reference proteome</keyword>
<organism evidence="3 4">
    <name type="scientific">Panagrellus redivivus</name>
    <name type="common">Microworm</name>
    <dbReference type="NCBI Taxonomy" id="6233"/>
    <lineage>
        <taxon>Eukaryota</taxon>
        <taxon>Metazoa</taxon>
        <taxon>Ecdysozoa</taxon>
        <taxon>Nematoda</taxon>
        <taxon>Chromadorea</taxon>
        <taxon>Rhabditida</taxon>
        <taxon>Tylenchina</taxon>
        <taxon>Panagrolaimomorpha</taxon>
        <taxon>Panagrolaimoidea</taxon>
        <taxon>Panagrolaimidae</taxon>
        <taxon>Panagrellus</taxon>
    </lineage>
</organism>
<feature type="compositionally biased region" description="Polar residues" evidence="1">
    <location>
        <begin position="329"/>
        <end position="348"/>
    </location>
</feature>
<name>A0A7E4ZX97_PANRE</name>
<dbReference type="InterPro" id="IPR055938">
    <property type="entry name" value="DUF7516"/>
</dbReference>
<evidence type="ECO:0000313" key="4">
    <source>
        <dbReference type="WBParaSite" id="Pan_g2317.t1"/>
    </source>
</evidence>
<dbReference type="AlphaFoldDB" id="A0A7E4ZX97"/>
<feature type="compositionally biased region" description="Basic residues" evidence="1">
    <location>
        <begin position="411"/>
        <end position="420"/>
    </location>
</feature>
<evidence type="ECO:0000313" key="3">
    <source>
        <dbReference type="Proteomes" id="UP000492821"/>
    </source>
</evidence>
<feature type="domain" description="DUF7516" evidence="2">
    <location>
        <begin position="165"/>
        <end position="254"/>
    </location>
</feature>
<feature type="region of interest" description="Disordered" evidence="1">
    <location>
        <begin position="307"/>
        <end position="430"/>
    </location>
</feature>
<reference evidence="4" key="2">
    <citation type="submission" date="2020-10" db="UniProtKB">
        <authorList>
            <consortium name="WormBaseParasite"/>
        </authorList>
    </citation>
    <scope>IDENTIFICATION</scope>
</reference>
<reference evidence="3" key="1">
    <citation type="journal article" date="2013" name="Genetics">
        <title>The draft genome and transcriptome of Panagrellus redivivus are shaped by the harsh demands of a free-living lifestyle.</title>
        <authorList>
            <person name="Srinivasan J."/>
            <person name="Dillman A.R."/>
            <person name="Macchietto M.G."/>
            <person name="Heikkinen L."/>
            <person name="Lakso M."/>
            <person name="Fracchia K.M."/>
            <person name="Antoshechkin I."/>
            <person name="Mortazavi A."/>
            <person name="Wong G."/>
            <person name="Sternberg P.W."/>
        </authorList>
    </citation>
    <scope>NUCLEOTIDE SEQUENCE [LARGE SCALE GENOMIC DNA]</scope>
    <source>
        <strain evidence="3">MT8872</strain>
    </source>
</reference>
<dbReference type="Pfam" id="PF24360">
    <property type="entry name" value="DUF7516"/>
    <property type="match status" value="1"/>
</dbReference>
<feature type="compositionally biased region" description="Basic and acidic residues" evidence="1">
    <location>
        <begin position="390"/>
        <end position="399"/>
    </location>
</feature>